<feature type="compositionally biased region" description="Low complexity" evidence="1">
    <location>
        <begin position="245"/>
        <end position="260"/>
    </location>
</feature>
<feature type="region of interest" description="Disordered" evidence="1">
    <location>
        <begin position="85"/>
        <end position="120"/>
    </location>
</feature>
<feature type="compositionally biased region" description="Low complexity" evidence="1">
    <location>
        <begin position="109"/>
        <end position="120"/>
    </location>
</feature>
<organism evidence="3 4">
    <name type="scientific">Candolleomyces aberdarensis</name>
    <dbReference type="NCBI Taxonomy" id="2316362"/>
    <lineage>
        <taxon>Eukaryota</taxon>
        <taxon>Fungi</taxon>
        <taxon>Dikarya</taxon>
        <taxon>Basidiomycota</taxon>
        <taxon>Agaricomycotina</taxon>
        <taxon>Agaricomycetes</taxon>
        <taxon>Agaricomycetidae</taxon>
        <taxon>Agaricales</taxon>
        <taxon>Agaricineae</taxon>
        <taxon>Psathyrellaceae</taxon>
        <taxon>Candolleomyces</taxon>
    </lineage>
</organism>
<feature type="region of interest" description="Disordered" evidence="1">
    <location>
        <begin position="215"/>
        <end position="277"/>
    </location>
</feature>
<dbReference type="EMBL" id="SDEE01000203">
    <property type="protein sequence ID" value="RXW19410.1"/>
    <property type="molecule type" value="Genomic_DNA"/>
</dbReference>
<proteinExistence type="predicted"/>
<keyword evidence="2" id="KW-0472">Membrane</keyword>
<evidence type="ECO:0000256" key="1">
    <source>
        <dbReference type="SAM" id="MobiDB-lite"/>
    </source>
</evidence>
<comment type="caution">
    <text evidence="3">The sequence shown here is derived from an EMBL/GenBank/DDBJ whole genome shotgun (WGS) entry which is preliminary data.</text>
</comment>
<feature type="transmembrane region" description="Helical" evidence="2">
    <location>
        <begin position="46"/>
        <end position="68"/>
    </location>
</feature>
<reference evidence="3 4" key="1">
    <citation type="submission" date="2019-01" db="EMBL/GenBank/DDBJ databases">
        <title>Draft genome sequence of Psathyrella aberdarensis IHI B618.</title>
        <authorList>
            <person name="Buettner E."/>
            <person name="Kellner H."/>
        </authorList>
    </citation>
    <scope>NUCLEOTIDE SEQUENCE [LARGE SCALE GENOMIC DNA]</scope>
    <source>
        <strain evidence="3 4">IHI B618</strain>
    </source>
</reference>
<feature type="compositionally biased region" description="Polar residues" evidence="1">
    <location>
        <begin position="439"/>
        <end position="457"/>
    </location>
</feature>
<name>A0A4Q2DHM1_9AGAR</name>
<evidence type="ECO:0000256" key="2">
    <source>
        <dbReference type="SAM" id="Phobius"/>
    </source>
</evidence>
<keyword evidence="2" id="KW-1133">Transmembrane helix</keyword>
<feature type="compositionally biased region" description="Basic and acidic residues" evidence="1">
    <location>
        <begin position="215"/>
        <end position="227"/>
    </location>
</feature>
<evidence type="ECO:0000313" key="3">
    <source>
        <dbReference type="EMBL" id="RXW19410.1"/>
    </source>
</evidence>
<feature type="compositionally biased region" description="Basic and acidic residues" evidence="1">
    <location>
        <begin position="90"/>
        <end position="103"/>
    </location>
</feature>
<dbReference type="Proteomes" id="UP000290288">
    <property type="component" value="Unassembled WGS sequence"/>
</dbReference>
<feature type="region of interest" description="Disordered" evidence="1">
    <location>
        <begin position="482"/>
        <end position="505"/>
    </location>
</feature>
<keyword evidence="2" id="KW-0812">Transmembrane</keyword>
<gene>
    <name evidence="3" type="ORF">EST38_g6435</name>
</gene>
<feature type="region of interest" description="Disordered" evidence="1">
    <location>
        <begin position="350"/>
        <end position="408"/>
    </location>
</feature>
<feature type="region of interest" description="Disordered" evidence="1">
    <location>
        <begin position="1"/>
        <end position="31"/>
    </location>
</feature>
<feature type="compositionally biased region" description="Low complexity" evidence="1">
    <location>
        <begin position="10"/>
        <end position="31"/>
    </location>
</feature>
<accession>A0A4Q2DHM1</accession>
<dbReference type="AlphaFoldDB" id="A0A4Q2DHM1"/>
<evidence type="ECO:0000313" key="4">
    <source>
        <dbReference type="Proteomes" id="UP000290288"/>
    </source>
</evidence>
<dbReference type="OrthoDB" id="10565049at2759"/>
<feature type="compositionally biased region" description="Low complexity" evidence="1">
    <location>
        <begin position="383"/>
        <end position="401"/>
    </location>
</feature>
<feature type="compositionally biased region" description="Basic residues" evidence="1">
    <location>
        <begin position="484"/>
        <end position="493"/>
    </location>
</feature>
<feature type="region of interest" description="Disordered" evidence="1">
    <location>
        <begin position="435"/>
        <end position="469"/>
    </location>
</feature>
<keyword evidence="4" id="KW-1185">Reference proteome</keyword>
<protein>
    <submittedName>
        <fullName evidence="3">Uncharacterized protein</fullName>
    </submittedName>
</protein>
<sequence length="549" mass="57556">MPALISRAESSPSSPSVSSSSSPSPSAITTSSPTFSFSDGAPTGDLILIACIAVGLLIATIGASYLIFKSLGVSEWFQSRRLLQQQRSRKGSENEARRGHAADIEAAEAPTPTTVSFPSPVASPNTPEMKFNHDLIAHKTSEYSRNTSSTIGACLQPGVPAAPVPSLPAIPPPAAQAPGSDDRAYSGARTLDDESFSETKLTLTERFKLLRARREFPQANDPNDRYTTRNAGELGRSNRARRVRTSASSPSSPIVPTSPRLDSLPHRSRGYGSPTPSVLQQAADTVVGAHPCPGDIRVITPTPAVVQLLNSPEVGRHFQLDFPWVSQDIHFGMVGPDASSVAARKSPCVNYTGSGSSDCGSEEESVYTNNTADSADSPPTEHPTPSTTITTTATTTTRTPPASQLPRGMFGDTTANLYNTHGGAGVTLSPAPPPFLMLNNGNSKYPSQTSLSKTALGSSPRLGQGGGSLDQLEESLSLSLSLKSMRKKPSRSRSGKENVDPNGSSPKLLAVAAAAAAASQARKFGDSEAMVVNGGSTTRVERPVFGSRF</sequence>